<dbReference type="GO" id="GO:0005737">
    <property type="term" value="C:cytoplasm"/>
    <property type="evidence" value="ECO:0007669"/>
    <property type="project" value="TreeGrafter"/>
</dbReference>
<dbReference type="Proteomes" id="UP000311382">
    <property type="component" value="Unassembled WGS sequence"/>
</dbReference>
<feature type="compositionally biased region" description="Low complexity" evidence="1">
    <location>
        <begin position="260"/>
        <end position="280"/>
    </location>
</feature>
<feature type="region of interest" description="Disordered" evidence="1">
    <location>
        <begin position="564"/>
        <end position="585"/>
    </location>
</feature>
<evidence type="ECO:0000313" key="4">
    <source>
        <dbReference type="EMBL" id="TNY22280.1"/>
    </source>
</evidence>
<feature type="compositionally biased region" description="Low complexity" evidence="1">
    <location>
        <begin position="362"/>
        <end position="383"/>
    </location>
</feature>
<dbReference type="EMBL" id="SOZI01000028">
    <property type="protein sequence ID" value="TNY22280.1"/>
    <property type="molecule type" value="Genomic_DNA"/>
</dbReference>
<dbReference type="InterPro" id="IPR011992">
    <property type="entry name" value="EF-hand-dom_pair"/>
</dbReference>
<dbReference type="Gene3D" id="1.10.238.10">
    <property type="entry name" value="EF-hand"/>
    <property type="match status" value="2"/>
</dbReference>
<comment type="caution">
    <text evidence="4">The sequence shown here is derived from an EMBL/GenBank/DDBJ whole genome shotgun (WGS) entry which is preliminary data.</text>
</comment>
<feature type="compositionally biased region" description="Low complexity" evidence="1">
    <location>
        <begin position="109"/>
        <end position="157"/>
    </location>
</feature>
<dbReference type="GO" id="GO:0006897">
    <property type="term" value="P:endocytosis"/>
    <property type="evidence" value="ECO:0007669"/>
    <property type="project" value="TreeGrafter"/>
</dbReference>
<dbReference type="SUPFAM" id="SSF47473">
    <property type="entry name" value="EF-hand"/>
    <property type="match status" value="2"/>
</dbReference>
<feature type="domain" description="EH" evidence="2">
    <location>
        <begin position="16"/>
        <end position="103"/>
    </location>
</feature>
<dbReference type="SMART" id="SM00027">
    <property type="entry name" value="EH"/>
    <property type="match status" value="2"/>
</dbReference>
<dbReference type="PANTHER" id="PTHR11216">
    <property type="entry name" value="EH DOMAIN"/>
    <property type="match status" value="1"/>
</dbReference>
<proteinExistence type="predicted"/>
<feature type="domain" description="EF-hand" evidence="3">
    <location>
        <begin position="203"/>
        <end position="238"/>
    </location>
</feature>
<dbReference type="GO" id="GO:0005509">
    <property type="term" value="F:calcium ion binding"/>
    <property type="evidence" value="ECO:0007669"/>
    <property type="project" value="InterPro"/>
</dbReference>
<keyword evidence="5" id="KW-1185">Reference proteome</keyword>
<dbReference type="GO" id="GO:0016197">
    <property type="term" value="P:endosomal transport"/>
    <property type="evidence" value="ECO:0007669"/>
    <property type="project" value="TreeGrafter"/>
</dbReference>
<feature type="non-terminal residue" evidence="4">
    <location>
        <position position="1"/>
    </location>
</feature>
<gene>
    <name evidence="4" type="ORF">DMC30DRAFT_340775</name>
</gene>
<dbReference type="CDD" id="cd00052">
    <property type="entry name" value="EH"/>
    <property type="match status" value="2"/>
</dbReference>
<feature type="domain" description="EH" evidence="2">
    <location>
        <begin position="168"/>
        <end position="261"/>
    </location>
</feature>
<feature type="compositionally biased region" description="Polar residues" evidence="1">
    <location>
        <begin position="303"/>
        <end position="325"/>
    </location>
</feature>
<feature type="non-terminal residue" evidence="4">
    <location>
        <position position="641"/>
    </location>
</feature>
<accession>A0A5C5FZH6</accession>
<feature type="region of interest" description="Disordered" evidence="1">
    <location>
        <begin position="242"/>
        <end position="439"/>
    </location>
</feature>
<sequence length="641" mass="67852">SVNSPPAGLTSISQADKANYARVFAGANGGQVAGLLDGDKAREIWVKSQLPYDVLGQIWNLADTHSRGALDLTDFTIGMHLLHLVLDGSLPASSLPAVLDPKLYAAAAGLPAPGSGNSQQQPQQQQSQPQGPQSPLRQGSLPPQQQQQQQQSALGASTSNGWAITPGELAEANTWFDSLDGQSGRKGHIEGEQAVGFFGQSGLPVDQLAKVWDLADVQNAGHLTRETFAVAMHLLKRALASPGTPLPDTLPAELVPPSMRGGAQQQQQQQPQQQQQQRQAPPGPQRDLLDLLDEDDAPPTPVQALQPQRTGPLSPQTTGQQQQAWSPHVARAMSPQLTGSQRGAGAGVGAGPLSPQLTGQRQQAASASPQPPQQQQQQQTSSTFFDDNDDADLAASAAALSQREDALRREASTLDESTSCASKSRAELEAQVEASTREVSTLQERISTARVAHEAELTRVDELRARLKEGSALRDRAKADLIRAESDLSALRMEKSELEGEVLRDKEEVRDLQRRVAIVEEEKRILRGEVDKARKEGRQGKGRAAIARKQLAQAETDRAALERDLDEARNPAAPALEEESTGTGTGIDAAAEAALARTAPTAAAAHAAAVPLPGTPGGAAALSPAASSVRSMNPFDRFVGA</sequence>
<dbReference type="PANTHER" id="PTHR11216:SF170">
    <property type="entry name" value="DYNAMIN ASSOCIATED PROTEIN 160, ISOFORM D"/>
    <property type="match status" value="1"/>
</dbReference>
<evidence type="ECO:0000259" key="2">
    <source>
        <dbReference type="PROSITE" id="PS50031"/>
    </source>
</evidence>
<feature type="compositionally biased region" description="Basic and acidic residues" evidence="1">
    <location>
        <begin position="402"/>
        <end position="412"/>
    </location>
</feature>
<protein>
    <submittedName>
        <fullName evidence="4">Uncharacterized protein</fullName>
    </submittedName>
</protein>
<dbReference type="PROSITE" id="PS50222">
    <property type="entry name" value="EF_HAND_2"/>
    <property type="match status" value="1"/>
</dbReference>
<organism evidence="4 5">
    <name type="scientific">Rhodotorula diobovata</name>
    <dbReference type="NCBI Taxonomy" id="5288"/>
    <lineage>
        <taxon>Eukaryota</taxon>
        <taxon>Fungi</taxon>
        <taxon>Dikarya</taxon>
        <taxon>Basidiomycota</taxon>
        <taxon>Pucciniomycotina</taxon>
        <taxon>Microbotryomycetes</taxon>
        <taxon>Sporidiobolales</taxon>
        <taxon>Sporidiobolaceae</taxon>
        <taxon>Rhodotorula</taxon>
    </lineage>
</organism>
<feature type="region of interest" description="Disordered" evidence="1">
    <location>
        <begin position="109"/>
        <end position="163"/>
    </location>
</feature>
<dbReference type="OrthoDB" id="524326at2759"/>
<evidence type="ECO:0000256" key="1">
    <source>
        <dbReference type="SAM" id="MobiDB-lite"/>
    </source>
</evidence>
<dbReference type="InterPro" id="IPR000261">
    <property type="entry name" value="EH_dom"/>
</dbReference>
<reference evidence="4 5" key="1">
    <citation type="submission" date="2019-03" db="EMBL/GenBank/DDBJ databases">
        <title>Rhodosporidium diobovatum UCD-FST 08-225 genome sequencing, assembly, and annotation.</title>
        <authorList>
            <person name="Fakankun I.U."/>
            <person name="Fristensky B."/>
            <person name="Levin D.B."/>
        </authorList>
    </citation>
    <scope>NUCLEOTIDE SEQUENCE [LARGE SCALE GENOMIC DNA]</scope>
    <source>
        <strain evidence="4 5">UCD-FST 08-225</strain>
    </source>
</reference>
<dbReference type="STRING" id="5288.A0A5C5FZH6"/>
<evidence type="ECO:0000259" key="3">
    <source>
        <dbReference type="PROSITE" id="PS50222"/>
    </source>
</evidence>
<dbReference type="InterPro" id="IPR002048">
    <property type="entry name" value="EF_hand_dom"/>
</dbReference>
<dbReference type="PROSITE" id="PS50031">
    <property type="entry name" value="EH"/>
    <property type="match status" value="2"/>
</dbReference>
<dbReference type="AlphaFoldDB" id="A0A5C5FZH6"/>
<dbReference type="GO" id="GO:0005886">
    <property type="term" value="C:plasma membrane"/>
    <property type="evidence" value="ECO:0007669"/>
    <property type="project" value="TreeGrafter"/>
</dbReference>
<dbReference type="Pfam" id="PF12763">
    <property type="entry name" value="EH"/>
    <property type="match status" value="2"/>
</dbReference>
<name>A0A5C5FZH6_9BASI</name>
<evidence type="ECO:0000313" key="5">
    <source>
        <dbReference type="Proteomes" id="UP000311382"/>
    </source>
</evidence>